<comment type="caution">
    <text evidence="1">The sequence shown here is derived from an EMBL/GenBank/DDBJ whole genome shotgun (WGS) entry which is preliminary data.</text>
</comment>
<keyword evidence="2" id="KW-1185">Reference proteome</keyword>
<dbReference type="AlphaFoldDB" id="A0A420HWK5"/>
<protein>
    <submittedName>
        <fullName evidence="1">Uncharacterized protein</fullName>
    </submittedName>
</protein>
<gene>
    <name evidence="1" type="ORF">GcM3_153009</name>
</gene>
<accession>A0A420HWK5</accession>
<organism evidence="1 2">
    <name type="scientific">Golovinomyces cichoracearum</name>
    <dbReference type="NCBI Taxonomy" id="62708"/>
    <lineage>
        <taxon>Eukaryota</taxon>
        <taxon>Fungi</taxon>
        <taxon>Dikarya</taxon>
        <taxon>Ascomycota</taxon>
        <taxon>Pezizomycotina</taxon>
        <taxon>Leotiomycetes</taxon>
        <taxon>Erysiphales</taxon>
        <taxon>Erysiphaceae</taxon>
        <taxon>Golovinomyces</taxon>
    </lineage>
</organism>
<evidence type="ECO:0000313" key="1">
    <source>
        <dbReference type="EMBL" id="RKF61780.1"/>
    </source>
</evidence>
<proteinExistence type="predicted"/>
<reference evidence="1 2" key="1">
    <citation type="journal article" date="2018" name="BMC Genomics">
        <title>Comparative genome analyses reveal sequence features reflecting distinct modes of host-adaptation between dicot and monocot powdery mildew.</title>
        <authorList>
            <person name="Wu Y."/>
            <person name="Ma X."/>
            <person name="Pan Z."/>
            <person name="Kale S.D."/>
            <person name="Song Y."/>
            <person name="King H."/>
            <person name="Zhang Q."/>
            <person name="Presley C."/>
            <person name="Deng X."/>
            <person name="Wei C.I."/>
            <person name="Xiao S."/>
        </authorList>
    </citation>
    <scope>NUCLEOTIDE SEQUENCE [LARGE SCALE GENOMIC DNA]</scope>
    <source>
        <strain evidence="1">UMSG3</strain>
    </source>
</reference>
<evidence type="ECO:0000313" key="2">
    <source>
        <dbReference type="Proteomes" id="UP000283383"/>
    </source>
</evidence>
<dbReference type="EMBL" id="MCBQ01015324">
    <property type="protein sequence ID" value="RKF61780.1"/>
    <property type="molecule type" value="Genomic_DNA"/>
</dbReference>
<sequence length="125" mass="13577">MKIGSIFAGYLTSISTFFGFNTPTGPQGHAICVNVVSNGIYTYNDQATKHACTVLLSNSPGSCHDCEIVMSSLLEISIDDQIASSLLHPCPLTRDIPQVEKDSIFCHSPDVRIDHLKVIFSSLSF</sequence>
<dbReference type="Proteomes" id="UP000283383">
    <property type="component" value="Unassembled WGS sequence"/>
</dbReference>
<name>A0A420HWK5_9PEZI</name>